<dbReference type="RefSeq" id="WP_014455421.1">
    <property type="nucleotide sequence ID" value="NC_017098.1"/>
</dbReference>
<gene>
    <name evidence="3" type="ordered locus">Spiaf_1368</name>
</gene>
<proteinExistence type="predicted"/>
<dbReference type="EMBL" id="CP003282">
    <property type="protein sequence ID" value="AFG37434.1"/>
    <property type="molecule type" value="Genomic_DNA"/>
</dbReference>
<evidence type="ECO:0000313" key="3">
    <source>
        <dbReference type="EMBL" id="AFG37434.1"/>
    </source>
</evidence>
<dbReference type="HOGENOM" id="CLU_764845_0_0_12"/>
<feature type="chain" id="PRO_5003623392" evidence="2">
    <location>
        <begin position="17"/>
        <end position="362"/>
    </location>
</feature>
<evidence type="ECO:0000313" key="4">
    <source>
        <dbReference type="Proteomes" id="UP000007383"/>
    </source>
</evidence>
<dbReference type="KEGG" id="sfc:Spiaf_1368"/>
<dbReference type="AlphaFoldDB" id="H9UIU1"/>
<protein>
    <submittedName>
        <fullName evidence="3">Uncharacterized protein</fullName>
    </submittedName>
</protein>
<feature type="region of interest" description="Disordered" evidence="1">
    <location>
        <begin position="25"/>
        <end position="47"/>
    </location>
</feature>
<sequence>MRKVMWIILAVFVMFAGCDLVQPTEDTGDDSGFEEPAPPIEPEEPKEEERTLVIIPFFGLIQNEFSEQTDSLIDDAYIRIYDTDRNVLYNWEETQELLYINEYNEIIIEDLLLPESFFAEIQIPTYYAPLVEGVDELSEDVFWLDGIFYLSPDHYENNVVYINVSINSTLGFSQALYRISREDMREEIIAGEDGQVYDALLDVLGTGRGHNPYAEVPRFRNTPMVPHEDNADFDRHGLAGDIAKTWIVTAMAHTAEDGGLRSNEQLMAIREYIFQNVNEYPPMETVATFYIAHGLLDTEWLYDVIEEKYDSVGYDVPFTYETFRHTYLRIPDTYRHFYKINDGYTYEELVENYSGFYNDIIS</sequence>
<name>H9UIU1_SPIAZ</name>
<organism evidence="3 4">
    <name type="scientific">Spirochaeta africana (strain ATCC 700263 / DSM 8902 / Z-7692)</name>
    <dbReference type="NCBI Taxonomy" id="889378"/>
    <lineage>
        <taxon>Bacteria</taxon>
        <taxon>Pseudomonadati</taxon>
        <taxon>Spirochaetota</taxon>
        <taxon>Spirochaetia</taxon>
        <taxon>Spirochaetales</taxon>
        <taxon>Spirochaetaceae</taxon>
        <taxon>Spirochaeta</taxon>
    </lineage>
</organism>
<evidence type="ECO:0000256" key="2">
    <source>
        <dbReference type="SAM" id="SignalP"/>
    </source>
</evidence>
<dbReference type="Proteomes" id="UP000007383">
    <property type="component" value="Chromosome"/>
</dbReference>
<reference evidence="4" key="1">
    <citation type="journal article" date="2013" name="Stand. Genomic Sci.">
        <title>Complete genome sequence of the halophilic bacterium Spirochaeta africana type strain (Z-7692(T)) from the alkaline Lake Magadi in the East African Rift.</title>
        <authorList>
            <person name="Liolos K."/>
            <person name="Abt B."/>
            <person name="Scheuner C."/>
            <person name="Teshima H."/>
            <person name="Held B."/>
            <person name="Lapidus A."/>
            <person name="Nolan M."/>
            <person name="Lucas S."/>
            <person name="Deshpande S."/>
            <person name="Cheng J.F."/>
            <person name="Tapia R."/>
            <person name="Goodwin L.A."/>
            <person name="Pitluck S."/>
            <person name="Pagani I."/>
            <person name="Ivanova N."/>
            <person name="Mavromatis K."/>
            <person name="Mikhailova N."/>
            <person name="Huntemann M."/>
            <person name="Pati A."/>
            <person name="Chen A."/>
            <person name="Palaniappan K."/>
            <person name="Land M."/>
            <person name="Rohde M."/>
            <person name="Tindall B.J."/>
            <person name="Detter J.C."/>
            <person name="Goker M."/>
            <person name="Bristow J."/>
            <person name="Eisen J.A."/>
            <person name="Markowitz V."/>
            <person name="Hugenholtz P."/>
            <person name="Woyke T."/>
            <person name="Klenk H.P."/>
            <person name="Kyrpides N.C."/>
        </authorList>
    </citation>
    <scope>NUCLEOTIDE SEQUENCE</scope>
    <source>
        <strain evidence="4">ATCC 700263 / DSM 8902 / Z-7692</strain>
    </source>
</reference>
<accession>H9UIU1</accession>
<keyword evidence="4" id="KW-1185">Reference proteome</keyword>
<dbReference type="STRING" id="889378.Spiaf_1368"/>
<feature type="signal peptide" evidence="2">
    <location>
        <begin position="1"/>
        <end position="16"/>
    </location>
</feature>
<keyword evidence="2" id="KW-0732">Signal</keyword>
<evidence type="ECO:0000256" key="1">
    <source>
        <dbReference type="SAM" id="MobiDB-lite"/>
    </source>
</evidence>
<dbReference type="PATRIC" id="fig|889378.3.peg.1365"/>
<dbReference type="PROSITE" id="PS51257">
    <property type="entry name" value="PROKAR_LIPOPROTEIN"/>
    <property type="match status" value="1"/>
</dbReference>